<protein>
    <submittedName>
        <fullName evidence="1">Uncharacterized protein</fullName>
    </submittedName>
</protein>
<dbReference type="EMBL" id="NSIT01000334">
    <property type="protein sequence ID" value="PJE77893.1"/>
    <property type="molecule type" value="Genomic_DNA"/>
</dbReference>
<evidence type="ECO:0000313" key="1">
    <source>
        <dbReference type="EMBL" id="PJE77893.1"/>
    </source>
</evidence>
<sequence length="135" mass="16035">MIRYSQAIIVGVMSLKSWGDFKDIQIDPTIYEQGAIQFQARRSTRNEVVSIPEVSFHEWLYQWHEDDICAYINYPLEDAILRVEGTWTENKDFNYFVSYRLILSQKGGYLFENFERGVTKKLYSKKQEPMMDGNR</sequence>
<organism evidence="1">
    <name type="scientific">invertebrate metagenome</name>
    <dbReference type="NCBI Taxonomy" id="1711999"/>
    <lineage>
        <taxon>unclassified sequences</taxon>
        <taxon>metagenomes</taxon>
        <taxon>organismal metagenomes</taxon>
    </lineage>
</organism>
<proteinExistence type="predicted"/>
<gene>
    <name evidence="1" type="ORF">CI610_03184</name>
</gene>
<dbReference type="AlphaFoldDB" id="A0A2H9T3T4"/>
<name>A0A2H9T3T4_9ZZZZ</name>
<accession>A0A2H9T3T4</accession>
<reference evidence="1" key="1">
    <citation type="journal article" date="2017" name="Appl. Environ. Microbiol.">
        <title>Molecular characterization of an Endozoicomonas-like organism causing infection in king scallop Pecten maximus L.</title>
        <authorList>
            <person name="Cano I."/>
            <person name="van Aerle R."/>
            <person name="Ross S."/>
            <person name="Verner-Jeffreys D.W."/>
            <person name="Paley R.K."/>
            <person name="Rimmer G."/>
            <person name="Ryder D."/>
            <person name="Hooper P."/>
            <person name="Stone D."/>
            <person name="Feist S.W."/>
        </authorList>
    </citation>
    <scope>NUCLEOTIDE SEQUENCE</scope>
</reference>
<comment type="caution">
    <text evidence="1">The sequence shown here is derived from an EMBL/GenBank/DDBJ whole genome shotgun (WGS) entry which is preliminary data.</text>
</comment>